<feature type="region of interest" description="Disordered" evidence="1">
    <location>
        <begin position="154"/>
        <end position="229"/>
    </location>
</feature>
<keyword evidence="4" id="KW-1185">Reference proteome</keyword>
<evidence type="ECO:0000313" key="4">
    <source>
        <dbReference type="Proteomes" id="UP000027178"/>
    </source>
</evidence>
<feature type="transmembrane region" description="Helical" evidence="2">
    <location>
        <begin position="12"/>
        <end position="33"/>
    </location>
</feature>
<keyword evidence="2" id="KW-0472">Membrane</keyword>
<gene>
    <name evidence="3" type="ORF">KCH_20720</name>
</gene>
<evidence type="ECO:0000256" key="2">
    <source>
        <dbReference type="SAM" id="Phobius"/>
    </source>
</evidence>
<name>A0A066Z7X7_9ACTN</name>
<reference evidence="3 4" key="1">
    <citation type="submission" date="2014-05" db="EMBL/GenBank/DDBJ databases">
        <title>Draft Genome Sequence of Kitasatospora cheerisanensis KCTC 2395.</title>
        <authorList>
            <person name="Nam D.H."/>
        </authorList>
    </citation>
    <scope>NUCLEOTIDE SEQUENCE [LARGE SCALE GENOMIC DNA]</scope>
    <source>
        <strain evidence="3 4">KCTC 2395</strain>
    </source>
</reference>
<organism evidence="3 4">
    <name type="scientific">Kitasatospora cheerisanensis KCTC 2395</name>
    <dbReference type="NCBI Taxonomy" id="1348663"/>
    <lineage>
        <taxon>Bacteria</taxon>
        <taxon>Bacillati</taxon>
        <taxon>Actinomycetota</taxon>
        <taxon>Actinomycetes</taxon>
        <taxon>Kitasatosporales</taxon>
        <taxon>Streptomycetaceae</taxon>
        <taxon>Kitasatospora</taxon>
    </lineage>
</organism>
<feature type="compositionally biased region" description="Low complexity" evidence="1">
    <location>
        <begin position="219"/>
        <end position="229"/>
    </location>
</feature>
<sequence>MSGRGGTPRGCAVVAYVVLAGLLGLAFCFWLTVRPEPQPDVEKAARSAAARAADREVTIRSDRQLDQLKAALPWADYLGTTVADVCTTSTVTHMGFARQRWNPVTCTRTSTAYLAFDGDFRQHLALLDTAVAAAGWKTDDRLPLRTSEPPGLVAALDHAHQPPGDATEAQLAEAAARPNEARVRYTLPAAPPTPRRPARTSHRAAPPQPSRRPRPRACPPSTTARPPTT</sequence>
<comment type="caution">
    <text evidence="3">The sequence shown here is derived from an EMBL/GenBank/DDBJ whole genome shotgun (WGS) entry which is preliminary data.</text>
</comment>
<dbReference type="eggNOG" id="ENOG502ZPAM">
    <property type="taxonomic scope" value="Bacteria"/>
</dbReference>
<keyword evidence="2" id="KW-0812">Transmembrane</keyword>
<dbReference type="RefSeq" id="WP_157031973.1">
    <property type="nucleotide sequence ID" value="NZ_KK853997.1"/>
</dbReference>
<feature type="compositionally biased region" description="Low complexity" evidence="1">
    <location>
        <begin position="166"/>
        <end position="188"/>
    </location>
</feature>
<accession>A0A066Z7X7</accession>
<dbReference type="PATRIC" id="fig|1348663.4.peg.2001"/>
<protein>
    <submittedName>
        <fullName evidence="3">Uncharacterized protein</fullName>
    </submittedName>
</protein>
<dbReference type="OrthoDB" id="4157326at2"/>
<dbReference type="AlphaFoldDB" id="A0A066Z7X7"/>
<keyword evidence="2" id="KW-1133">Transmembrane helix</keyword>
<evidence type="ECO:0000256" key="1">
    <source>
        <dbReference type="SAM" id="MobiDB-lite"/>
    </source>
</evidence>
<evidence type="ECO:0000313" key="3">
    <source>
        <dbReference type="EMBL" id="KDN86255.1"/>
    </source>
</evidence>
<dbReference type="HOGENOM" id="CLU_1208490_0_0_11"/>
<dbReference type="Proteomes" id="UP000027178">
    <property type="component" value="Unassembled WGS sequence"/>
</dbReference>
<dbReference type="EMBL" id="JNBY01000073">
    <property type="protein sequence ID" value="KDN86255.1"/>
    <property type="molecule type" value="Genomic_DNA"/>
</dbReference>
<proteinExistence type="predicted"/>